<dbReference type="EMBL" id="UINC01018433">
    <property type="protein sequence ID" value="SVA77429.1"/>
    <property type="molecule type" value="Genomic_DNA"/>
</dbReference>
<accession>A0A381YKB6</accession>
<dbReference type="AlphaFoldDB" id="A0A381YKB6"/>
<reference evidence="1" key="1">
    <citation type="submission" date="2018-05" db="EMBL/GenBank/DDBJ databases">
        <authorList>
            <person name="Lanie J.A."/>
            <person name="Ng W.-L."/>
            <person name="Kazmierczak K.M."/>
            <person name="Andrzejewski T.M."/>
            <person name="Davidsen T.M."/>
            <person name="Wayne K.J."/>
            <person name="Tettelin H."/>
            <person name="Glass J.I."/>
            <person name="Rusch D."/>
            <person name="Podicherti R."/>
            <person name="Tsui H.-C.T."/>
            <person name="Winkler M.E."/>
        </authorList>
    </citation>
    <scope>NUCLEOTIDE SEQUENCE</scope>
</reference>
<gene>
    <name evidence="1" type="ORF">METZ01_LOCUS130283</name>
</gene>
<sequence>MTQSLESIGVQRARHCVVTSWRGGDDSWLTSEPADSYNMSTEISDYWRTWLRAPSMITAGLDNSWGLSATPVQEINC</sequence>
<proteinExistence type="predicted"/>
<protein>
    <submittedName>
        <fullName evidence="1">Uncharacterized protein</fullName>
    </submittedName>
</protein>
<evidence type="ECO:0000313" key="1">
    <source>
        <dbReference type="EMBL" id="SVA77429.1"/>
    </source>
</evidence>
<name>A0A381YKB6_9ZZZZ</name>
<organism evidence="1">
    <name type="scientific">marine metagenome</name>
    <dbReference type="NCBI Taxonomy" id="408172"/>
    <lineage>
        <taxon>unclassified sequences</taxon>
        <taxon>metagenomes</taxon>
        <taxon>ecological metagenomes</taxon>
    </lineage>
</organism>